<dbReference type="EMBL" id="CAJNOQ010015376">
    <property type="protein sequence ID" value="CAF1360384.1"/>
    <property type="molecule type" value="Genomic_DNA"/>
</dbReference>
<feature type="non-terminal residue" evidence="2">
    <location>
        <position position="1"/>
    </location>
</feature>
<dbReference type="AlphaFoldDB" id="A0A815I4Y0"/>
<feature type="region of interest" description="Disordered" evidence="1">
    <location>
        <begin position="71"/>
        <end position="97"/>
    </location>
</feature>
<feature type="region of interest" description="Disordered" evidence="1">
    <location>
        <begin position="260"/>
        <end position="280"/>
    </location>
</feature>
<dbReference type="EMBL" id="CAJOBC010069653">
    <property type="protein sequence ID" value="CAF4238060.1"/>
    <property type="molecule type" value="Genomic_DNA"/>
</dbReference>
<accession>A0A815I4Y0</accession>
<sequence>MDLKIKKFSKKLFPTNQSIINLIPTKTKNKIKFHNNYIYIPINKSKSIDKAILAAVAKDGRSFGDFNRLESLPSTNKESSEELSLSDDDDNMNKDNTDDLVTLDDGKRIMNSITVVMEKCRKLVNHFGRSTKESGYLKQHVGKTKKCHKLITDRKIPLSGSNYPILAKAYNALKTLYIYLEIGNMFDSFNIRVMKQLLLAYLTHYFPRNDNNEQYYLMRAAAYVDPPEHLSLDNDELEKAEVYINSLYDRLRLTLYDETSSNTAQQQKPGADELKDEDVDTENNHLSTYELLLGRTGIRTQVVNSEENISLEFDR</sequence>
<evidence type="ECO:0000256" key="1">
    <source>
        <dbReference type="SAM" id="MobiDB-lite"/>
    </source>
</evidence>
<protein>
    <submittedName>
        <fullName evidence="2">Uncharacterized protein</fullName>
    </submittedName>
</protein>
<keyword evidence="4" id="KW-1185">Reference proteome</keyword>
<reference evidence="2" key="1">
    <citation type="submission" date="2021-02" db="EMBL/GenBank/DDBJ databases">
        <authorList>
            <person name="Nowell W R."/>
        </authorList>
    </citation>
    <scope>NUCLEOTIDE SEQUENCE</scope>
</reference>
<name>A0A815I4Y0_9BILA</name>
<proteinExistence type="predicted"/>
<evidence type="ECO:0000313" key="4">
    <source>
        <dbReference type="Proteomes" id="UP000663829"/>
    </source>
</evidence>
<dbReference type="Proteomes" id="UP000681722">
    <property type="component" value="Unassembled WGS sequence"/>
</dbReference>
<evidence type="ECO:0000313" key="2">
    <source>
        <dbReference type="EMBL" id="CAF1360384.1"/>
    </source>
</evidence>
<organism evidence="2 4">
    <name type="scientific">Didymodactylos carnosus</name>
    <dbReference type="NCBI Taxonomy" id="1234261"/>
    <lineage>
        <taxon>Eukaryota</taxon>
        <taxon>Metazoa</taxon>
        <taxon>Spiralia</taxon>
        <taxon>Gnathifera</taxon>
        <taxon>Rotifera</taxon>
        <taxon>Eurotatoria</taxon>
        <taxon>Bdelloidea</taxon>
        <taxon>Philodinida</taxon>
        <taxon>Philodinidae</taxon>
        <taxon>Didymodactylos</taxon>
    </lineage>
</organism>
<dbReference type="OrthoDB" id="1607513at2759"/>
<comment type="caution">
    <text evidence="2">The sequence shown here is derived from an EMBL/GenBank/DDBJ whole genome shotgun (WGS) entry which is preliminary data.</text>
</comment>
<dbReference type="Proteomes" id="UP000663829">
    <property type="component" value="Unassembled WGS sequence"/>
</dbReference>
<gene>
    <name evidence="2" type="ORF">GPM918_LOCUS31348</name>
    <name evidence="3" type="ORF">SRO942_LOCUS31989</name>
</gene>
<evidence type="ECO:0000313" key="3">
    <source>
        <dbReference type="EMBL" id="CAF4238060.1"/>
    </source>
</evidence>